<accession>A0ABD0MAX6</accession>
<dbReference type="AlphaFoldDB" id="A0ABD0MAX6"/>
<evidence type="ECO:0008006" key="4">
    <source>
        <dbReference type="Google" id="ProtNLM"/>
    </source>
</evidence>
<gene>
    <name evidence="2" type="ORF">BaRGS_00000048</name>
</gene>
<keyword evidence="3" id="KW-1185">Reference proteome</keyword>
<dbReference type="Proteomes" id="UP001519460">
    <property type="component" value="Unassembled WGS sequence"/>
</dbReference>
<protein>
    <recommendedName>
        <fullName evidence="4">Secreted protein</fullName>
    </recommendedName>
</protein>
<name>A0ABD0MAX6_9CAEN</name>
<organism evidence="2 3">
    <name type="scientific">Batillaria attramentaria</name>
    <dbReference type="NCBI Taxonomy" id="370345"/>
    <lineage>
        <taxon>Eukaryota</taxon>
        <taxon>Metazoa</taxon>
        <taxon>Spiralia</taxon>
        <taxon>Lophotrochozoa</taxon>
        <taxon>Mollusca</taxon>
        <taxon>Gastropoda</taxon>
        <taxon>Caenogastropoda</taxon>
        <taxon>Sorbeoconcha</taxon>
        <taxon>Cerithioidea</taxon>
        <taxon>Batillariidae</taxon>
        <taxon>Batillaria</taxon>
    </lineage>
</organism>
<feature type="chain" id="PRO_5044844442" description="Secreted protein" evidence="1">
    <location>
        <begin position="16"/>
        <end position="121"/>
    </location>
</feature>
<evidence type="ECO:0000313" key="3">
    <source>
        <dbReference type="Proteomes" id="UP001519460"/>
    </source>
</evidence>
<dbReference type="EMBL" id="JACVVK020000001">
    <property type="protein sequence ID" value="KAK7508482.1"/>
    <property type="molecule type" value="Genomic_DNA"/>
</dbReference>
<feature type="signal peptide" evidence="1">
    <location>
        <begin position="1"/>
        <end position="15"/>
    </location>
</feature>
<reference evidence="2 3" key="1">
    <citation type="journal article" date="2023" name="Sci. Data">
        <title>Genome assembly of the Korean intertidal mud-creeper Batillaria attramentaria.</title>
        <authorList>
            <person name="Patra A.K."/>
            <person name="Ho P.T."/>
            <person name="Jun S."/>
            <person name="Lee S.J."/>
            <person name="Kim Y."/>
            <person name="Won Y.J."/>
        </authorList>
    </citation>
    <scope>NUCLEOTIDE SEQUENCE [LARGE SCALE GENOMIC DNA]</scope>
    <source>
        <strain evidence="2">Wonlab-2016</strain>
    </source>
</reference>
<sequence>MFLALVFGFAVSAFCHFRRERKYKHFFLRTKPQVVDGFFLDYNKAMTGECSSTALLTLFYDGVYGPSRFFARRCISLGLQSFLRPQLCVCVWRGRGGGAGIMPFIPNNSWKVHIYQGKSLV</sequence>
<proteinExistence type="predicted"/>
<keyword evidence="1" id="KW-0732">Signal</keyword>
<comment type="caution">
    <text evidence="2">The sequence shown here is derived from an EMBL/GenBank/DDBJ whole genome shotgun (WGS) entry which is preliminary data.</text>
</comment>
<evidence type="ECO:0000256" key="1">
    <source>
        <dbReference type="SAM" id="SignalP"/>
    </source>
</evidence>
<evidence type="ECO:0000313" key="2">
    <source>
        <dbReference type="EMBL" id="KAK7508482.1"/>
    </source>
</evidence>